<keyword evidence="10" id="KW-0833">Ubl conjugation pathway</keyword>
<feature type="region of interest" description="Disordered" evidence="14">
    <location>
        <begin position="330"/>
        <end position="361"/>
    </location>
</feature>
<dbReference type="Pfam" id="PF15227">
    <property type="entry name" value="zf-C3HC4_4"/>
    <property type="match status" value="1"/>
</dbReference>
<dbReference type="SUPFAM" id="SSF57845">
    <property type="entry name" value="B-box zinc-binding domain"/>
    <property type="match status" value="1"/>
</dbReference>
<dbReference type="Gene3D" id="3.30.40.10">
    <property type="entry name" value="Zinc/RING finger domain, C3HC4 (zinc finger)"/>
    <property type="match status" value="1"/>
</dbReference>
<dbReference type="RefSeq" id="XP_003272070.1">
    <property type="nucleotide sequence ID" value="XM_003272022.2"/>
</dbReference>
<dbReference type="GO" id="GO:0006511">
    <property type="term" value="P:ubiquitin-dependent protein catabolic process"/>
    <property type="evidence" value="ECO:0007669"/>
    <property type="project" value="Ensembl"/>
</dbReference>
<dbReference type="SMART" id="SM00336">
    <property type="entry name" value="BBOX"/>
    <property type="match status" value="1"/>
</dbReference>
<comment type="catalytic activity">
    <reaction evidence="1">
        <text>S-ubiquitinyl-[E2 ubiquitin-conjugating enzyme]-L-cysteine + [acceptor protein]-L-lysine = [E2 ubiquitin-conjugating enzyme]-L-cysteine + N(6)-ubiquitinyl-[acceptor protein]-L-lysine.</text>
        <dbReference type="EC" id="2.3.2.27"/>
    </reaction>
</comment>
<dbReference type="PROSITE" id="PS50089">
    <property type="entry name" value="ZF_RING_2"/>
    <property type="match status" value="1"/>
</dbReference>
<proteinExistence type="inferred from homology"/>
<evidence type="ECO:0000256" key="5">
    <source>
        <dbReference type="ARBA" id="ARBA00012483"/>
    </source>
</evidence>
<evidence type="ECO:0000313" key="18">
    <source>
        <dbReference type="Proteomes" id="UP000001073"/>
    </source>
</evidence>
<reference evidence="17" key="2">
    <citation type="submission" date="2025-08" db="UniProtKB">
        <authorList>
            <consortium name="Ensembl"/>
        </authorList>
    </citation>
    <scope>IDENTIFICATION</scope>
</reference>
<dbReference type="Ensembl" id="ENSNLET00000044687.1">
    <property type="protein sequence ID" value="ENSNLEP00000047246.1"/>
    <property type="gene ID" value="ENSNLEG00000004946.2"/>
</dbReference>
<keyword evidence="18" id="KW-1185">Reference proteome</keyword>
<dbReference type="OrthoDB" id="654191at2759"/>
<evidence type="ECO:0000256" key="7">
    <source>
        <dbReference type="ARBA" id="ARBA00022679"/>
    </source>
</evidence>
<evidence type="ECO:0000256" key="11">
    <source>
        <dbReference type="ARBA" id="ARBA00022833"/>
    </source>
</evidence>
<dbReference type="CTD" id="11074"/>
<dbReference type="GO" id="GO:0008270">
    <property type="term" value="F:zinc ion binding"/>
    <property type="evidence" value="ECO:0007669"/>
    <property type="project" value="UniProtKB-KW"/>
</dbReference>
<dbReference type="PROSITE" id="PS00518">
    <property type="entry name" value="ZF_RING_1"/>
    <property type="match status" value="1"/>
</dbReference>
<dbReference type="AlphaFoldDB" id="A0A2I3HUU4"/>
<keyword evidence="7" id="KW-0808">Transferase</keyword>
<dbReference type="EC" id="2.3.2.27" evidence="5"/>
<dbReference type="FunFam" id="3.30.40.10:FF:000699">
    <property type="entry name" value="E3 ubiquitin-protein ligase TRIM31"/>
    <property type="match status" value="1"/>
</dbReference>
<dbReference type="CDD" id="cd19765">
    <property type="entry name" value="Bbox2_TRIM10-like"/>
    <property type="match status" value="1"/>
</dbReference>
<dbReference type="GO" id="GO:0061630">
    <property type="term" value="F:ubiquitin protein ligase activity"/>
    <property type="evidence" value="ECO:0007669"/>
    <property type="project" value="UniProtKB-EC"/>
</dbReference>
<dbReference type="EMBL" id="ADFV01069173">
    <property type="status" value="NOT_ANNOTATED_CDS"/>
    <property type="molecule type" value="Genomic_DNA"/>
</dbReference>
<comment type="pathway">
    <text evidence="3">Protein modification; protein ubiquitination.</text>
</comment>
<dbReference type="PRINTS" id="PR01406">
    <property type="entry name" value="BBOXZNFINGER"/>
</dbReference>
<dbReference type="PANTHER" id="PTHR24103">
    <property type="entry name" value="E3 UBIQUITIN-PROTEIN LIGASE TRIM"/>
    <property type="match status" value="1"/>
</dbReference>
<dbReference type="Gene3D" id="3.30.160.60">
    <property type="entry name" value="Classic Zinc Finger"/>
    <property type="match status" value="1"/>
</dbReference>
<organism evidence="17 18">
    <name type="scientific">Nomascus leucogenys</name>
    <name type="common">Northern white-cheeked gibbon</name>
    <name type="synonym">Hylobates leucogenys</name>
    <dbReference type="NCBI Taxonomy" id="61853"/>
    <lineage>
        <taxon>Eukaryota</taxon>
        <taxon>Metazoa</taxon>
        <taxon>Chordata</taxon>
        <taxon>Craniata</taxon>
        <taxon>Vertebrata</taxon>
        <taxon>Euteleostomi</taxon>
        <taxon>Mammalia</taxon>
        <taxon>Eutheria</taxon>
        <taxon>Euarchontoglires</taxon>
        <taxon>Primates</taxon>
        <taxon>Haplorrhini</taxon>
        <taxon>Catarrhini</taxon>
        <taxon>Hylobatidae</taxon>
        <taxon>Nomascus</taxon>
    </lineage>
</organism>
<dbReference type="GO" id="GO:1900226">
    <property type="term" value="P:negative regulation of NLRP3 inflammasome complex assembly"/>
    <property type="evidence" value="ECO:0007669"/>
    <property type="project" value="Ensembl"/>
</dbReference>
<dbReference type="KEGG" id="nle:100589646"/>
<dbReference type="CDD" id="cd16582">
    <property type="entry name" value="RING-HC_TRIM31_C-V"/>
    <property type="match status" value="1"/>
</dbReference>
<reference evidence="17 18" key="1">
    <citation type="submission" date="2012-10" db="EMBL/GenBank/DDBJ databases">
        <authorList>
            <consortium name="Gibbon Genome Sequencing Consortium"/>
        </authorList>
    </citation>
    <scope>NUCLEOTIDE SEQUENCE [LARGE SCALE GENOMIC DNA]</scope>
</reference>
<sequence>MASGQFVNKLQEEVICPICLDILQKPVTIDCGHNFCLKCITQIEETSRGFFKCPLCKTSVRKNAIRFNSLLWNLVEKIQALQASEVQSKRKEPTCPRHQEMLHYFCEDDGKFLCFVCRESKDHKSHNVSLIEEAAQNYQGQIQEQIQVLQQKEKETVQVKAQGVHRVDVFTDQVEHEKQRILTEFELLHQVLEEEKNFLLSRIYWLGHEGTEAGKHYVASTEPQLNCLKKLIDSLKTKQNMPPRQLLEDIKVVLCRSEEFQFLNPTPIPLELEKKLSEAKSRHDSITGSLKKFKDYLQADRKKDENRFFKSMNKNDMKSWDLLQKNNHKINKTSEPRSSSPGGRTTTSGPPNHHSSAPSHSLFRASSAGKVTFPVCLLASHAEISGQGASSQDTKIFGAALFEELHAALSEWLTAIRARFCEVPSSQASSENTGSGGATLTSEHRVALSEWLRATTVLELVELGRRSGEGEGSGY</sequence>
<keyword evidence="6" id="KW-0963">Cytoplasm</keyword>
<dbReference type="InterPro" id="IPR050143">
    <property type="entry name" value="TRIM/RBCC"/>
</dbReference>
<dbReference type="SMART" id="SM00184">
    <property type="entry name" value="RING"/>
    <property type="match status" value="1"/>
</dbReference>
<feature type="domain" description="RING-type" evidence="15">
    <location>
        <begin position="16"/>
        <end position="57"/>
    </location>
</feature>
<comment type="similarity">
    <text evidence="4">Belongs to the TRIM/RBCC family.</text>
</comment>
<dbReference type="GO" id="GO:0003713">
    <property type="term" value="F:transcription coactivator activity"/>
    <property type="evidence" value="ECO:0007669"/>
    <property type="project" value="Ensembl"/>
</dbReference>
<name>A0A2I3HUU4_NOMLE</name>
<dbReference type="InterPro" id="IPR017907">
    <property type="entry name" value="Znf_RING_CS"/>
</dbReference>
<dbReference type="Pfam" id="PF00643">
    <property type="entry name" value="zf-B_box"/>
    <property type="match status" value="1"/>
</dbReference>
<evidence type="ECO:0000256" key="4">
    <source>
        <dbReference type="ARBA" id="ARBA00008518"/>
    </source>
</evidence>
<dbReference type="InParanoid" id="A0A2I3HUU4"/>
<evidence type="ECO:0000259" key="15">
    <source>
        <dbReference type="PROSITE" id="PS50089"/>
    </source>
</evidence>
<keyword evidence="8" id="KW-0479">Metal-binding</keyword>
<keyword evidence="12" id="KW-0175">Coiled coil</keyword>
<accession>A0A2I3HUU4</accession>
<evidence type="ECO:0000256" key="14">
    <source>
        <dbReference type="SAM" id="MobiDB-lite"/>
    </source>
</evidence>
<evidence type="ECO:0000256" key="12">
    <source>
        <dbReference type="ARBA" id="ARBA00023054"/>
    </source>
</evidence>
<dbReference type="FunCoup" id="A0A2I3HUU4">
    <property type="interactions" value="19"/>
</dbReference>
<dbReference type="GO" id="GO:0046597">
    <property type="term" value="P:host-mediated suppression of symbiont invasion"/>
    <property type="evidence" value="ECO:0007669"/>
    <property type="project" value="Ensembl"/>
</dbReference>
<dbReference type="GeneTree" id="ENSGT00940000163585"/>
<dbReference type="GO" id="GO:0070936">
    <property type="term" value="P:protein K48-linked ubiquitination"/>
    <property type="evidence" value="ECO:0007669"/>
    <property type="project" value="Ensembl"/>
</dbReference>
<dbReference type="InterPro" id="IPR000315">
    <property type="entry name" value="Znf_B-box"/>
</dbReference>
<evidence type="ECO:0000256" key="9">
    <source>
        <dbReference type="ARBA" id="ARBA00022771"/>
    </source>
</evidence>
<comment type="subcellular location">
    <subcellularLocation>
        <location evidence="2">Cytoplasm</location>
    </subcellularLocation>
</comment>
<dbReference type="InterPro" id="IPR013083">
    <property type="entry name" value="Znf_RING/FYVE/PHD"/>
</dbReference>
<dbReference type="GO" id="GO:0140374">
    <property type="term" value="P:antiviral innate immune response"/>
    <property type="evidence" value="ECO:0007669"/>
    <property type="project" value="Ensembl"/>
</dbReference>
<dbReference type="PROSITE" id="PS50119">
    <property type="entry name" value="ZF_BBOX"/>
    <property type="match status" value="1"/>
</dbReference>
<dbReference type="InterPro" id="IPR001841">
    <property type="entry name" value="Znf_RING"/>
</dbReference>
<evidence type="ECO:0000259" key="16">
    <source>
        <dbReference type="PROSITE" id="PS50119"/>
    </source>
</evidence>
<dbReference type="GO" id="GO:0005739">
    <property type="term" value="C:mitochondrion"/>
    <property type="evidence" value="ECO:0007669"/>
    <property type="project" value="Ensembl"/>
</dbReference>
<dbReference type="InterPro" id="IPR020457">
    <property type="entry name" value="Znf_B-box_chordata"/>
</dbReference>
<keyword evidence="9 13" id="KW-0863">Zinc-finger</keyword>
<reference evidence="17" key="3">
    <citation type="submission" date="2025-09" db="UniProtKB">
        <authorList>
            <consortium name="Ensembl"/>
        </authorList>
    </citation>
    <scope>IDENTIFICATION</scope>
</reference>
<dbReference type="GO" id="GO:0019076">
    <property type="term" value="P:viral release from host cell"/>
    <property type="evidence" value="ECO:0007669"/>
    <property type="project" value="Ensembl"/>
</dbReference>
<evidence type="ECO:0000256" key="2">
    <source>
        <dbReference type="ARBA" id="ARBA00004496"/>
    </source>
</evidence>
<dbReference type="SUPFAM" id="SSF57850">
    <property type="entry name" value="RING/U-box"/>
    <property type="match status" value="1"/>
</dbReference>
<evidence type="ECO:0000256" key="13">
    <source>
        <dbReference type="PROSITE-ProRule" id="PRU00024"/>
    </source>
</evidence>
<evidence type="ECO:0000256" key="6">
    <source>
        <dbReference type="ARBA" id="ARBA00022490"/>
    </source>
</evidence>
<gene>
    <name evidence="17" type="primary">TRIM31</name>
</gene>
<dbReference type="Proteomes" id="UP000001073">
    <property type="component" value="Chromosome 1a"/>
</dbReference>
<dbReference type="STRING" id="61853.ENSNLEP00000047246"/>
<evidence type="ECO:0000313" key="17">
    <source>
        <dbReference type="Ensembl" id="ENSNLEP00000047246.1"/>
    </source>
</evidence>
<dbReference type="GO" id="GO:0032897">
    <property type="term" value="P:negative regulation of viral transcription"/>
    <property type="evidence" value="ECO:0007669"/>
    <property type="project" value="Ensembl"/>
</dbReference>
<keyword evidence="11" id="KW-0862">Zinc</keyword>
<dbReference type="GeneID" id="100589646"/>
<evidence type="ECO:0000256" key="8">
    <source>
        <dbReference type="ARBA" id="ARBA00022723"/>
    </source>
</evidence>
<dbReference type="GO" id="GO:0070534">
    <property type="term" value="P:protein K63-linked ubiquitination"/>
    <property type="evidence" value="ECO:0007669"/>
    <property type="project" value="Ensembl"/>
</dbReference>
<evidence type="ECO:0000256" key="1">
    <source>
        <dbReference type="ARBA" id="ARBA00000900"/>
    </source>
</evidence>
<evidence type="ECO:0000256" key="3">
    <source>
        <dbReference type="ARBA" id="ARBA00004906"/>
    </source>
</evidence>
<protein>
    <recommendedName>
        <fullName evidence="5">RING-type E3 ubiquitin transferase</fullName>
        <ecNumber evidence="5">2.3.2.27</ecNumber>
    </recommendedName>
</protein>
<feature type="domain" description="B box-type" evidence="16">
    <location>
        <begin position="90"/>
        <end position="131"/>
    </location>
</feature>
<dbReference type="GO" id="GO:0044546">
    <property type="term" value="P:NLRP3 inflammasome complex assembly"/>
    <property type="evidence" value="ECO:0007669"/>
    <property type="project" value="Ensembl"/>
</dbReference>
<feature type="compositionally biased region" description="Low complexity" evidence="14">
    <location>
        <begin position="336"/>
        <end position="361"/>
    </location>
</feature>
<evidence type="ECO:0000256" key="10">
    <source>
        <dbReference type="ARBA" id="ARBA00022786"/>
    </source>
</evidence>